<keyword evidence="7 11" id="KW-0333">Golgi apparatus</keyword>
<evidence type="ECO:0000313" key="14">
    <source>
        <dbReference type="Proteomes" id="UP000006718"/>
    </source>
</evidence>
<protein>
    <recommendedName>
        <fullName evidence="11">Carbohydrate sulfotransferase</fullName>
        <ecNumber evidence="11">2.8.2.-</ecNumber>
    </recommendedName>
</protein>
<dbReference type="VEuPathDB" id="HostDB:ENSMMUG00000021645"/>
<evidence type="ECO:0000256" key="7">
    <source>
        <dbReference type="ARBA" id="ARBA00023034"/>
    </source>
</evidence>
<feature type="compositionally biased region" description="Low complexity" evidence="12">
    <location>
        <begin position="62"/>
        <end position="77"/>
    </location>
</feature>
<dbReference type="VGNC" id="VGNC:71052">
    <property type="gene designation" value="CHST10"/>
</dbReference>
<keyword evidence="5 11" id="KW-0735">Signal-anchor</keyword>
<evidence type="ECO:0000256" key="2">
    <source>
        <dbReference type="ARBA" id="ARBA00006339"/>
    </source>
</evidence>
<evidence type="ECO:0000256" key="10">
    <source>
        <dbReference type="ARBA" id="ARBA00023277"/>
    </source>
</evidence>
<feature type="region of interest" description="Disordered" evidence="12">
    <location>
        <begin position="1"/>
        <end position="180"/>
    </location>
</feature>
<evidence type="ECO:0000256" key="8">
    <source>
        <dbReference type="ARBA" id="ARBA00023136"/>
    </source>
</evidence>
<name>A0A5F7ZGD7_MACMU</name>
<dbReference type="AlphaFoldDB" id="A0A5F7ZGD7"/>
<gene>
    <name evidence="13 15" type="primary">CHST10</name>
</gene>
<feature type="compositionally biased region" description="Low complexity" evidence="12">
    <location>
        <begin position="104"/>
        <end position="117"/>
    </location>
</feature>
<reference evidence="14" key="1">
    <citation type="journal article" date="2007" name="Science">
        <title>Evolutionary and biomedical insights from the rhesus macaque genome.</title>
        <authorList>
            <person name="Gibbs R.A."/>
            <person name="Rogers J."/>
            <person name="Katze M.G."/>
            <person name="Bumgarner R."/>
            <person name="Weinstock G.M."/>
            <person name="Mardis E.R."/>
            <person name="Remington K.A."/>
            <person name="Strausberg R.L."/>
            <person name="Venter J.C."/>
            <person name="Wilson R.K."/>
            <person name="Batzer M.A."/>
            <person name="Bustamante C.D."/>
            <person name="Eichler E.E."/>
            <person name="Hahn M.W."/>
            <person name="Hardison R.C."/>
            <person name="Makova K.D."/>
            <person name="Miller W."/>
            <person name="Milosavljevic A."/>
            <person name="Palermo R.E."/>
            <person name="Siepel A."/>
            <person name="Sikela J.M."/>
            <person name="Attaway T."/>
            <person name="Bell S."/>
            <person name="Bernard K.E."/>
            <person name="Buhay C.J."/>
            <person name="Chandrabose M.N."/>
            <person name="Dao M."/>
            <person name="Davis C."/>
            <person name="Delehaunty K.D."/>
            <person name="Ding Y."/>
            <person name="Dinh H.H."/>
            <person name="Dugan-Rocha S."/>
            <person name="Fulton L.A."/>
            <person name="Gabisi R.A."/>
            <person name="Garner T.T."/>
            <person name="Godfrey J."/>
            <person name="Hawes A.C."/>
            <person name="Hernandez J."/>
            <person name="Hines S."/>
            <person name="Holder M."/>
            <person name="Hume J."/>
            <person name="Jhangiani S.N."/>
            <person name="Joshi V."/>
            <person name="Khan Z.M."/>
            <person name="Kirkness E.F."/>
            <person name="Cree A."/>
            <person name="Fowler R.G."/>
            <person name="Lee S."/>
            <person name="Lewis L.R."/>
            <person name="Li Z."/>
            <person name="Liu Y.-S."/>
            <person name="Moore S.M."/>
            <person name="Muzny D."/>
            <person name="Nazareth L.V."/>
            <person name="Ngo D.N."/>
            <person name="Okwuonu G.O."/>
            <person name="Pai G."/>
            <person name="Parker D."/>
            <person name="Paul H.A."/>
            <person name="Pfannkoch C."/>
            <person name="Pohl C.S."/>
            <person name="Rogers Y.-H.C."/>
            <person name="Ruiz S.J."/>
            <person name="Sabo A."/>
            <person name="Santibanez J."/>
            <person name="Schneider B.W."/>
            <person name="Smith S.M."/>
            <person name="Sodergren E."/>
            <person name="Svatek A.F."/>
            <person name="Utterback T.R."/>
            <person name="Vattathil S."/>
            <person name="Warren W."/>
            <person name="White C.S."/>
            <person name="Chinwalla A.T."/>
            <person name="Feng Y."/>
            <person name="Halpern A.L."/>
            <person name="Hillier L.W."/>
            <person name="Huang X."/>
            <person name="Minx P."/>
            <person name="Nelson J.O."/>
            <person name="Pepin K.H."/>
            <person name="Qin X."/>
            <person name="Sutton G.G."/>
            <person name="Venter E."/>
            <person name="Walenz B.P."/>
            <person name="Wallis J.W."/>
            <person name="Worley K.C."/>
            <person name="Yang S.-P."/>
            <person name="Jones S.M."/>
            <person name="Marra M.A."/>
            <person name="Rocchi M."/>
            <person name="Schein J.E."/>
            <person name="Baertsch R."/>
            <person name="Clarke L."/>
            <person name="Csuros M."/>
            <person name="Glasscock J."/>
            <person name="Harris R.A."/>
            <person name="Havlak P."/>
            <person name="Jackson A.R."/>
            <person name="Jiang H."/>
            <person name="Liu Y."/>
            <person name="Messina D.N."/>
            <person name="Shen Y."/>
            <person name="Song H.X.-Z."/>
            <person name="Wylie T."/>
            <person name="Zhang L."/>
            <person name="Birney E."/>
            <person name="Han K."/>
            <person name="Konkel M.K."/>
            <person name="Lee J."/>
            <person name="Smit A.F.A."/>
            <person name="Ullmer B."/>
            <person name="Wang H."/>
            <person name="Xing J."/>
            <person name="Burhans R."/>
            <person name="Cheng Z."/>
            <person name="Karro J.E."/>
            <person name="Ma J."/>
            <person name="Raney B."/>
            <person name="She X."/>
            <person name="Cox M.J."/>
            <person name="Demuth J.P."/>
            <person name="Dumas L.J."/>
            <person name="Han S.-G."/>
            <person name="Hopkins J."/>
            <person name="Karimpour-Fard A."/>
            <person name="Kim Y.H."/>
            <person name="Pollack J.R."/>
            <person name="Vinar T."/>
            <person name="Addo-Quaye C."/>
            <person name="Degenhardt J."/>
            <person name="Denby A."/>
            <person name="Hubisz M.J."/>
            <person name="Indap A."/>
            <person name="Kosiol C."/>
            <person name="Lahn B.T."/>
            <person name="Lawson H.A."/>
            <person name="Marklein A."/>
            <person name="Nielsen R."/>
            <person name="Vallender E.J."/>
            <person name="Clark A.G."/>
            <person name="Ferguson B."/>
            <person name="Hernandez R.D."/>
            <person name="Hirani K."/>
            <person name="Kehrer-Sawatzki H."/>
            <person name="Kolb J."/>
            <person name="Patil S."/>
            <person name="Pu L.-L."/>
            <person name="Ren Y."/>
            <person name="Smith D.G."/>
            <person name="Wheeler D.A."/>
            <person name="Schenck I."/>
            <person name="Ball E.V."/>
            <person name="Chen R."/>
            <person name="Cooper D.N."/>
            <person name="Giardine B."/>
            <person name="Hsu F."/>
            <person name="Kent W.J."/>
            <person name="Lesk A."/>
            <person name="Nelson D.L."/>
            <person name="O'brien W.E."/>
            <person name="Pruefer K."/>
            <person name="Stenson P.D."/>
            <person name="Wallace J.C."/>
            <person name="Ke H."/>
            <person name="Liu X.-M."/>
            <person name="Wang P."/>
            <person name="Xiang A.P."/>
            <person name="Yang F."/>
            <person name="Barber G.P."/>
            <person name="Haussler D."/>
            <person name="Karolchik D."/>
            <person name="Kern A.D."/>
            <person name="Kuhn R.M."/>
            <person name="Smith K.E."/>
            <person name="Zwieg A.S."/>
        </authorList>
    </citation>
    <scope>NUCLEOTIDE SEQUENCE [LARGE SCALE GENOMIC DNA]</scope>
    <source>
        <strain evidence="14">17573</strain>
    </source>
</reference>
<sequence>MEAQRNLFRPHVSVRRNASAAAGREARDPGLGFRRRAPPHSPRPAGTRTAGDGGGYAREASGAHGRVGARGPRGAAASWPPEPVSRAGSLPSAAAAATSRDPTGRGAEAASGGAEASGQGGAGLPRSWDPARFAHRPGEARPALRPQGRGRSLRTRTSAAPVGDKRNQEPQFRGNTARKCEPQAAEGRVSEWLQCDNMHHQWLLLAACFWVIFMFMVASKFITLTFKDPDGAFPSIEEIPENVVHDHEKNGLPRLSSFSDAEIQKRLKTYFKFFIVRDPFERLISAFKDKFVHNPRFEPWYRHEIAPGIIRKYRRNRTETRGIQFEDFVRYLGDPNHRWLDLQFGDHIIHWVTYVELCAPCEIMYSVIGHHETLEDDAPYILKEAGIDHLVSYPTIPPGITVYNRTKVEHYFLGISKRDIRRLYARFEGDFKLFGYQKPDFLLN</sequence>
<dbReference type="GO" id="GO:0000139">
    <property type="term" value="C:Golgi membrane"/>
    <property type="evidence" value="ECO:0007669"/>
    <property type="project" value="UniProtKB-SubCell"/>
</dbReference>
<dbReference type="ExpressionAtlas" id="A0A5F7ZGD7">
    <property type="expression patterns" value="baseline"/>
</dbReference>
<keyword evidence="14" id="KW-1185">Reference proteome</keyword>
<evidence type="ECO:0000256" key="1">
    <source>
        <dbReference type="ARBA" id="ARBA00004323"/>
    </source>
</evidence>
<keyword evidence="9 11" id="KW-0325">Glycoprotein</keyword>
<evidence type="ECO:0000256" key="5">
    <source>
        <dbReference type="ARBA" id="ARBA00022968"/>
    </source>
</evidence>
<dbReference type="GO" id="GO:0008146">
    <property type="term" value="F:sulfotransferase activity"/>
    <property type="evidence" value="ECO:0007669"/>
    <property type="project" value="InterPro"/>
</dbReference>
<feature type="transmembrane region" description="Helical" evidence="11">
    <location>
        <begin position="202"/>
        <end position="222"/>
    </location>
</feature>
<evidence type="ECO:0000256" key="12">
    <source>
        <dbReference type="SAM" id="MobiDB-lite"/>
    </source>
</evidence>
<accession>A0A5F7ZGD7</accession>
<evidence type="ECO:0000256" key="9">
    <source>
        <dbReference type="ARBA" id="ARBA00023180"/>
    </source>
</evidence>
<evidence type="ECO:0000313" key="15">
    <source>
        <dbReference type="VGNC" id="VGNC:71052"/>
    </source>
</evidence>
<organism evidence="13 14">
    <name type="scientific">Macaca mulatta</name>
    <name type="common">Rhesus macaque</name>
    <dbReference type="NCBI Taxonomy" id="9544"/>
    <lineage>
        <taxon>Eukaryota</taxon>
        <taxon>Metazoa</taxon>
        <taxon>Chordata</taxon>
        <taxon>Craniata</taxon>
        <taxon>Vertebrata</taxon>
        <taxon>Euteleostomi</taxon>
        <taxon>Mammalia</taxon>
        <taxon>Eutheria</taxon>
        <taxon>Euarchontoglires</taxon>
        <taxon>Primates</taxon>
        <taxon>Haplorrhini</taxon>
        <taxon>Catarrhini</taxon>
        <taxon>Cercopithecidae</taxon>
        <taxon>Cercopithecinae</taxon>
        <taxon>Macaca</taxon>
    </lineage>
</organism>
<evidence type="ECO:0000256" key="3">
    <source>
        <dbReference type="ARBA" id="ARBA00022679"/>
    </source>
</evidence>
<dbReference type="InterPro" id="IPR018011">
    <property type="entry name" value="Carb_sulfotrans_8-10"/>
</dbReference>
<evidence type="ECO:0000256" key="6">
    <source>
        <dbReference type="ARBA" id="ARBA00022989"/>
    </source>
</evidence>
<dbReference type="PANTHER" id="PTHR12137">
    <property type="entry name" value="CARBOHYDRATE SULFOTRANSFERASE"/>
    <property type="match status" value="1"/>
</dbReference>
<dbReference type="Ensembl" id="ENSMMUT00000084891.1">
    <property type="protein sequence ID" value="ENSMMUP00000063693.1"/>
    <property type="gene ID" value="ENSMMUG00000021645.3"/>
</dbReference>
<evidence type="ECO:0000256" key="11">
    <source>
        <dbReference type="RuleBase" id="RU364020"/>
    </source>
</evidence>
<dbReference type="Proteomes" id="UP000006718">
    <property type="component" value="Chromosome 13"/>
</dbReference>
<comment type="similarity">
    <text evidence="2 11">Belongs to the sulfotransferase 2 family.</text>
</comment>
<dbReference type="GO" id="GO:0016051">
    <property type="term" value="P:carbohydrate biosynthetic process"/>
    <property type="evidence" value="ECO:0007669"/>
    <property type="project" value="InterPro"/>
</dbReference>
<dbReference type="InterPro" id="IPR005331">
    <property type="entry name" value="Sulfotransferase"/>
</dbReference>
<keyword evidence="8 11" id="KW-0472">Membrane</keyword>
<comment type="subcellular location">
    <subcellularLocation>
        <location evidence="1 11">Golgi apparatus membrane</location>
        <topology evidence="1 11">Single-pass type II membrane protein</topology>
    </subcellularLocation>
</comment>
<dbReference type="Bgee" id="ENSMMUG00000021645">
    <property type="expression patterns" value="Expressed in dorsolateral prefrontal cortex and 20 other cell types or tissues"/>
</dbReference>
<evidence type="ECO:0000256" key="4">
    <source>
        <dbReference type="ARBA" id="ARBA00022692"/>
    </source>
</evidence>
<keyword evidence="10 11" id="KW-0119">Carbohydrate metabolism</keyword>
<reference evidence="13" key="2">
    <citation type="submission" date="2019-01" db="EMBL/GenBank/DDBJ databases">
        <authorList>
            <person name="Graves T."/>
            <person name="Eichler E.E."/>
            <person name="Wilson R.K."/>
        </authorList>
    </citation>
    <scope>NUCLEOTIDE SEQUENCE [LARGE SCALE GENOMIC DNA]</scope>
    <source>
        <strain evidence="13">17573</strain>
    </source>
</reference>
<proteinExistence type="inferred from homology"/>
<keyword evidence="6 11" id="KW-1133">Transmembrane helix</keyword>
<dbReference type="GeneTree" id="ENSGT00940000157128"/>
<dbReference type="EC" id="2.8.2.-" evidence="11"/>
<dbReference type="PANTHER" id="PTHR12137:SF2">
    <property type="entry name" value="CARBOHYDRATE SULFOTRANSFERASE 10"/>
    <property type="match status" value="1"/>
</dbReference>
<dbReference type="Pfam" id="PF03567">
    <property type="entry name" value="Sulfotransfer_2"/>
    <property type="match status" value="1"/>
</dbReference>
<reference evidence="13" key="3">
    <citation type="submission" date="2025-08" db="UniProtKB">
        <authorList>
            <consortium name="Ensembl"/>
        </authorList>
    </citation>
    <scope>IDENTIFICATION</scope>
    <source>
        <strain evidence="13">17573</strain>
    </source>
</reference>
<reference evidence="13" key="4">
    <citation type="submission" date="2025-09" db="UniProtKB">
        <authorList>
            <consortium name="Ensembl"/>
        </authorList>
    </citation>
    <scope>IDENTIFICATION</scope>
    <source>
        <strain evidence="13">17573</strain>
    </source>
</reference>
<keyword evidence="4 11" id="KW-0812">Transmembrane</keyword>
<evidence type="ECO:0000313" key="13">
    <source>
        <dbReference type="Ensembl" id="ENSMMUP00000063693.1"/>
    </source>
</evidence>
<keyword evidence="3 11" id="KW-0808">Transferase</keyword>